<protein>
    <recommendedName>
        <fullName evidence="6">RBR-type E3 ubiquitin transferase</fullName>
        <ecNumber evidence="6">2.3.2.31</ecNumber>
    </recommendedName>
</protein>
<evidence type="ECO:0000259" key="18">
    <source>
        <dbReference type="PROSITE" id="PS50089"/>
    </source>
</evidence>
<comment type="subcellular location">
    <subcellularLocation>
        <location evidence="3">Membrane</location>
        <topology evidence="3">Single-pass membrane protein</topology>
    </subcellularLocation>
</comment>
<dbReference type="SMART" id="SM00647">
    <property type="entry name" value="IBR"/>
    <property type="match status" value="2"/>
</dbReference>
<evidence type="ECO:0000256" key="7">
    <source>
        <dbReference type="ARBA" id="ARBA00022679"/>
    </source>
</evidence>
<dbReference type="EC" id="2.3.2.31" evidence="6"/>
<evidence type="ECO:0000256" key="6">
    <source>
        <dbReference type="ARBA" id="ARBA00012251"/>
    </source>
</evidence>
<organism evidence="20 21">
    <name type="scientific">Tetradesmus obliquus</name>
    <name type="common">Green alga</name>
    <name type="synonym">Acutodesmus obliquus</name>
    <dbReference type="NCBI Taxonomy" id="3088"/>
    <lineage>
        <taxon>Eukaryota</taxon>
        <taxon>Viridiplantae</taxon>
        <taxon>Chlorophyta</taxon>
        <taxon>core chlorophytes</taxon>
        <taxon>Chlorophyceae</taxon>
        <taxon>CS clade</taxon>
        <taxon>Sphaeropleales</taxon>
        <taxon>Scenedesmaceae</taxon>
        <taxon>Tetradesmus</taxon>
    </lineage>
</organism>
<evidence type="ECO:0000259" key="19">
    <source>
        <dbReference type="PROSITE" id="PS51873"/>
    </source>
</evidence>
<keyword evidence="10" id="KW-0677">Repeat</keyword>
<feature type="domain" description="RING-type" evidence="18">
    <location>
        <begin position="130"/>
        <end position="174"/>
    </location>
</feature>
<dbReference type="Pfam" id="PF26200">
    <property type="entry name" value="Rcat_RNF216"/>
    <property type="match status" value="1"/>
</dbReference>
<dbReference type="AlphaFoldDB" id="A0A383VM63"/>
<dbReference type="Pfam" id="PF13639">
    <property type="entry name" value="zf-RING_2"/>
    <property type="match status" value="1"/>
</dbReference>
<evidence type="ECO:0000256" key="10">
    <source>
        <dbReference type="ARBA" id="ARBA00022737"/>
    </source>
</evidence>
<keyword evidence="7" id="KW-0808">Transferase</keyword>
<dbReference type="SUPFAM" id="SSF57850">
    <property type="entry name" value="RING/U-box"/>
    <property type="match status" value="2"/>
</dbReference>
<gene>
    <name evidence="20" type="ORF">BQ4739_LOCUS6371</name>
</gene>
<dbReference type="PROSITE" id="PS51873">
    <property type="entry name" value="TRIAD"/>
    <property type="match status" value="1"/>
</dbReference>
<dbReference type="EMBL" id="FNXT01000672">
    <property type="protein sequence ID" value="SZX65909.1"/>
    <property type="molecule type" value="Genomic_DNA"/>
</dbReference>
<keyword evidence="12" id="KW-0833">Ubl conjugation pathway</keyword>
<keyword evidence="21" id="KW-1185">Reference proteome</keyword>
<proteinExistence type="inferred from homology"/>
<evidence type="ECO:0000256" key="12">
    <source>
        <dbReference type="ARBA" id="ARBA00022786"/>
    </source>
</evidence>
<dbReference type="GO" id="GO:0031090">
    <property type="term" value="C:organelle membrane"/>
    <property type="evidence" value="ECO:0007669"/>
    <property type="project" value="UniProtKB-ARBA"/>
</dbReference>
<dbReference type="InterPro" id="IPR044066">
    <property type="entry name" value="TRIAD_supradom"/>
</dbReference>
<dbReference type="Proteomes" id="UP000256970">
    <property type="component" value="Unassembled WGS sequence"/>
</dbReference>
<evidence type="ECO:0000256" key="4">
    <source>
        <dbReference type="ARBA" id="ARBA00004906"/>
    </source>
</evidence>
<dbReference type="STRING" id="3088.A0A383VM63"/>
<evidence type="ECO:0000256" key="5">
    <source>
        <dbReference type="ARBA" id="ARBA00005884"/>
    </source>
</evidence>
<feature type="compositionally biased region" description="Low complexity" evidence="17">
    <location>
        <begin position="13"/>
        <end position="48"/>
    </location>
</feature>
<evidence type="ECO:0000256" key="3">
    <source>
        <dbReference type="ARBA" id="ARBA00004167"/>
    </source>
</evidence>
<comment type="similarity">
    <text evidence="5">Belongs to the RBR family. Ariadne subfamily.</text>
</comment>
<dbReference type="GO" id="GO:0005737">
    <property type="term" value="C:cytoplasm"/>
    <property type="evidence" value="ECO:0007669"/>
    <property type="project" value="UniProtKB-ARBA"/>
</dbReference>
<evidence type="ECO:0000313" key="21">
    <source>
        <dbReference type="Proteomes" id="UP000256970"/>
    </source>
</evidence>
<dbReference type="InterPro" id="IPR031127">
    <property type="entry name" value="E3_UB_ligase_RBR"/>
</dbReference>
<evidence type="ECO:0000256" key="13">
    <source>
        <dbReference type="ARBA" id="ARBA00022833"/>
    </source>
</evidence>
<evidence type="ECO:0000256" key="1">
    <source>
        <dbReference type="ARBA" id="ARBA00001798"/>
    </source>
</evidence>
<accession>A0A383VM63</accession>
<evidence type="ECO:0000256" key="11">
    <source>
        <dbReference type="ARBA" id="ARBA00022771"/>
    </source>
</evidence>
<comment type="pathway">
    <text evidence="4">Protein modification; protein ubiquitination.</text>
</comment>
<dbReference type="PROSITE" id="PS50089">
    <property type="entry name" value="ZF_RING_2"/>
    <property type="match status" value="1"/>
</dbReference>
<comment type="function">
    <text evidence="2">Might act as an E3 ubiquitin-protein ligase, or as part of E3 complex, which accepts ubiquitin from specific E2 ubiquitin-conjugating enzymes and then transfers it to substrates.</text>
</comment>
<dbReference type="CDD" id="cd22584">
    <property type="entry name" value="Rcat_RBR_unk"/>
    <property type="match status" value="1"/>
</dbReference>
<feature type="domain" description="RING-type" evidence="19">
    <location>
        <begin position="126"/>
        <end position="380"/>
    </location>
</feature>
<dbReference type="Pfam" id="PF01485">
    <property type="entry name" value="IBR"/>
    <property type="match status" value="1"/>
</dbReference>
<evidence type="ECO:0000313" key="20">
    <source>
        <dbReference type="EMBL" id="SZX65909.1"/>
    </source>
</evidence>
<dbReference type="InterPro" id="IPR001841">
    <property type="entry name" value="Znf_RING"/>
</dbReference>
<feature type="region of interest" description="Disordered" evidence="17">
    <location>
        <begin position="1"/>
        <end position="78"/>
    </location>
</feature>
<dbReference type="GO" id="GO:0016567">
    <property type="term" value="P:protein ubiquitination"/>
    <property type="evidence" value="ECO:0007669"/>
    <property type="project" value="InterPro"/>
</dbReference>
<dbReference type="InterPro" id="IPR013083">
    <property type="entry name" value="Znf_RING/FYVE/PHD"/>
</dbReference>
<keyword evidence="9" id="KW-0479">Metal-binding</keyword>
<dbReference type="GO" id="GO:0061630">
    <property type="term" value="F:ubiquitin protein ligase activity"/>
    <property type="evidence" value="ECO:0007669"/>
    <property type="project" value="UniProtKB-EC"/>
</dbReference>
<dbReference type="FunFam" id="3.30.40.10:FF:000051">
    <property type="entry name" value="RBR-type E3 ubiquitin transferase"/>
    <property type="match status" value="1"/>
</dbReference>
<dbReference type="Gene3D" id="3.30.40.10">
    <property type="entry name" value="Zinc/RING finger domain, C3HC4 (zinc finger)"/>
    <property type="match status" value="1"/>
</dbReference>
<dbReference type="PROSITE" id="PS00518">
    <property type="entry name" value="ZF_RING_1"/>
    <property type="match status" value="1"/>
</dbReference>
<keyword evidence="13" id="KW-0862">Zinc</keyword>
<keyword evidence="8" id="KW-0812">Transmembrane</keyword>
<reference evidence="20 21" key="1">
    <citation type="submission" date="2016-10" db="EMBL/GenBank/DDBJ databases">
        <authorList>
            <person name="Cai Z."/>
        </authorList>
    </citation>
    <scope>NUCLEOTIDE SEQUENCE [LARGE SCALE GENOMIC DNA]</scope>
</reference>
<keyword evidence="14" id="KW-1133">Transmembrane helix</keyword>
<evidence type="ECO:0000256" key="17">
    <source>
        <dbReference type="SAM" id="MobiDB-lite"/>
    </source>
</evidence>
<keyword evidence="11 16" id="KW-0863">Zinc-finger</keyword>
<evidence type="ECO:0000256" key="15">
    <source>
        <dbReference type="ARBA" id="ARBA00023136"/>
    </source>
</evidence>
<feature type="compositionally biased region" description="Low complexity" evidence="17">
    <location>
        <begin position="64"/>
        <end position="78"/>
    </location>
</feature>
<evidence type="ECO:0000256" key="16">
    <source>
        <dbReference type="PROSITE-ProRule" id="PRU00175"/>
    </source>
</evidence>
<dbReference type="SMART" id="SM00184">
    <property type="entry name" value="RING"/>
    <property type="match status" value="1"/>
</dbReference>
<evidence type="ECO:0000256" key="9">
    <source>
        <dbReference type="ARBA" id="ARBA00022723"/>
    </source>
</evidence>
<evidence type="ECO:0000256" key="14">
    <source>
        <dbReference type="ARBA" id="ARBA00022989"/>
    </source>
</evidence>
<evidence type="ECO:0000256" key="2">
    <source>
        <dbReference type="ARBA" id="ARBA00003976"/>
    </source>
</evidence>
<dbReference type="InterPro" id="IPR017907">
    <property type="entry name" value="Znf_RING_CS"/>
</dbReference>
<dbReference type="PANTHER" id="PTHR11685">
    <property type="entry name" value="RBR FAMILY RING FINGER AND IBR DOMAIN-CONTAINING"/>
    <property type="match status" value="1"/>
</dbReference>
<comment type="catalytic activity">
    <reaction evidence="1">
        <text>[E2 ubiquitin-conjugating enzyme]-S-ubiquitinyl-L-cysteine + [acceptor protein]-L-lysine = [E2 ubiquitin-conjugating enzyme]-L-cysteine + [acceptor protein]-N(6)-ubiquitinyl-L-lysine.</text>
        <dbReference type="EC" id="2.3.2.31"/>
    </reaction>
</comment>
<dbReference type="GO" id="GO:0008270">
    <property type="term" value="F:zinc ion binding"/>
    <property type="evidence" value="ECO:0007669"/>
    <property type="project" value="UniProtKB-KW"/>
</dbReference>
<name>A0A383VM63_TETOB</name>
<evidence type="ECO:0000256" key="8">
    <source>
        <dbReference type="ARBA" id="ARBA00022692"/>
    </source>
</evidence>
<dbReference type="InterPro" id="IPR002867">
    <property type="entry name" value="IBR_dom"/>
</dbReference>
<dbReference type="Gene3D" id="1.20.120.1750">
    <property type="match status" value="1"/>
</dbReference>
<keyword evidence="15" id="KW-0472">Membrane</keyword>
<sequence>MNSFKRRIPVAPDSTSSVTTRTRAARAAAVAAPTAANVDAAAPPAADAGAGLTNHTAAPQQRLAGATTRSRAAAGGSSSISAAAARSVGGGSRRSSSQDAAAAAAAAGAAGDKGSRGGSSSKQAVKTLSCGICLDDVSSSSMYRLGCRHSFCRACLAAYLKARLQDNQLPAACPSAGCRRPVSQAEAAALLAGTPRLRNKFLQVALRPMSQGDAAALLAGTPRLRNKFLQATKEASAIARGTAIYCPRSSCSELVKVTRLTPAAARGLSAAQAAAKQQQLARVQCSHCSHECCTSCRCAWHAGLSCASYQALPASEKGEADLALFQLGSSQHWRRCPTCRAMVERIEGCNYMMCRCGEPFCYACGAPINTCYNSGCAAAAAAVDD</sequence>